<evidence type="ECO:0000313" key="2">
    <source>
        <dbReference type="Proteomes" id="UP000243459"/>
    </source>
</evidence>
<sequence length="269" mass="29254">MTSSNCEQIKANMALFSQRSTCVLIAAITLFLLLDVSAARKVHKNVTNSTVSEVVGDVQVEDYGHQSGNGGGVGGGDSGGFKICRDCYMDAKENGNCPGCKEQYRMGDYEDEVPNFAQGAPALPAPGSGMNSNKSLQLRSQNADFDHNRWIFETKGTYGYGNAYWPKEGSDDEDDIGDGIPERAHRREPVEASARAAGGLAYARRNHQSVPHTDPLPLHHALLLLDMASAARQRGRALALGHVRCLRMLVRLLLDPRPSPEDQPHQPPD</sequence>
<dbReference type="Pfam" id="PF14570">
    <property type="entry name" value="zf-RING_4"/>
    <property type="match status" value="1"/>
</dbReference>
<organism evidence="1 2">
    <name type="scientific">Asparagus officinalis</name>
    <name type="common">Garden asparagus</name>
    <dbReference type="NCBI Taxonomy" id="4686"/>
    <lineage>
        <taxon>Eukaryota</taxon>
        <taxon>Viridiplantae</taxon>
        <taxon>Streptophyta</taxon>
        <taxon>Embryophyta</taxon>
        <taxon>Tracheophyta</taxon>
        <taxon>Spermatophyta</taxon>
        <taxon>Magnoliopsida</taxon>
        <taxon>Liliopsida</taxon>
        <taxon>Asparagales</taxon>
        <taxon>Asparagaceae</taxon>
        <taxon>Asparagoideae</taxon>
        <taxon>Asparagus</taxon>
    </lineage>
</organism>
<dbReference type="AlphaFoldDB" id="A0A5P1EXK8"/>
<keyword evidence="2" id="KW-1185">Reference proteome</keyword>
<dbReference type="EMBL" id="CM007385">
    <property type="protein sequence ID" value="ONK70183.1"/>
    <property type="molecule type" value="Genomic_DNA"/>
</dbReference>
<name>A0A5P1EXK8_ASPOF</name>
<dbReference type="Proteomes" id="UP000243459">
    <property type="component" value="Chromosome 5"/>
</dbReference>
<accession>A0A5P1EXK8</accession>
<protein>
    <submittedName>
        <fullName evidence="1">Uncharacterized protein</fullName>
    </submittedName>
</protein>
<reference evidence="2" key="1">
    <citation type="journal article" date="2017" name="Nat. Commun.">
        <title>The asparagus genome sheds light on the origin and evolution of a young Y chromosome.</title>
        <authorList>
            <person name="Harkess A."/>
            <person name="Zhou J."/>
            <person name="Xu C."/>
            <person name="Bowers J.E."/>
            <person name="Van der Hulst R."/>
            <person name="Ayyampalayam S."/>
            <person name="Mercati F."/>
            <person name="Riccardi P."/>
            <person name="McKain M.R."/>
            <person name="Kakrana A."/>
            <person name="Tang H."/>
            <person name="Ray J."/>
            <person name="Groenendijk J."/>
            <person name="Arikit S."/>
            <person name="Mathioni S.M."/>
            <person name="Nakano M."/>
            <person name="Shan H."/>
            <person name="Telgmann-Rauber A."/>
            <person name="Kanno A."/>
            <person name="Yue Z."/>
            <person name="Chen H."/>
            <person name="Li W."/>
            <person name="Chen Y."/>
            <person name="Xu X."/>
            <person name="Zhang Y."/>
            <person name="Luo S."/>
            <person name="Chen H."/>
            <person name="Gao J."/>
            <person name="Mao Z."/>
            <person name="Pires J.C."/>
            <person name="Luo M."/>
            <person name="Kudrna D."/>
            <person name="Wing R.A."/>
            <person name="Meyers B.C."/>
            <person name="Yi K."/>
            <person name="Kong H."/>
            <person name="Lavrijsen P."/>
            <person name="Sunseri F."/>
            <person name="Falavigna A."/>
            <person name="Ye Y."/>
            <person name="Leebens-Mack J.H."/>
            <person name="Chen G."/>
        </authorList>
    </citation>
    <scope>NUCLEOTIDE SEQUENCE [LARGE SCALE GENOMIC DNA]</scope>
    <source>
        <strain evidence="2">cv. DH0086</strain>
    </source>
</reference>
<evidence type="ECO:0000313" key="1">
    <source>
        <dbReference type="EMBL" id="ONK70183.1"/>
    </source>
</evidence>
<dbReference type="Gramene" id="ONK70183">
    <property type="protein sequence ID" value="ONK70183"/>
    <property type="gene ID" value="A4U43_C05F31120"/>
</dbReference>
<proteinExistence type="predicted"/>
<gene>
    <name evidence="1" type="ORF">A4U43_C05F31120</name>
</gene>